<organism evidence="1 2">
    <name type="scientific">Paraphaeosphaeria sporulosa</name>
    <dbReference type="NCBI Taxonomy" id="1460663"/>
    <lineage>
        <taxon>Eukaryota</taxon>
        <taxon>Fungi</taxon>
        <taxon>Dikarya</taxon>
        <taxon>Ascomycota</taxon>
        <taxon>Pezizomycotina</taxon>
        <taxon>Dothideomycetes</taxon>
        <taxon>Pleosporomycetidae</taxon>
        <taxon>Pleosporales</taxon>
        <taxon>Massarineae</taxon>
        <taxon>Didymosphaeriaceae</taxon>
        <taxon>Paraphaeosphaeria</taxon>
    </lineage>
</organism>
<dbReference type="GeneID" id="28766316"/>
<dbReference type="InParanoid" id="A0A177CLV3"/>
<dbReference type="Proteomes" id="UP000077069">
    <property type="component" value="Unassembled WGS sequence"/>
</dbReference>
<reference evidence="1 2" key="1">
    <citation type="submission" date="2016-05" db="EMBL/GenBank/DDBJ databases">
        <title>Comparative analysis of secretome profiles of manganese(II)-oxidizing ascomycete fungi.</title>
        <authorList>
            <consortium name="DOE Joint Genome Institute"/>
            <person name="Zeiner C.A."/>
            <person name="Purvine S.O."/>
            <person name="Zink E.M."/>
            <person name="Wu S."/>
            <person name="Pasa-Tolic L."/>
            <person name="Chaput D.L."/>
            <person name="Haridas S."/>
            <person name="Grigoriev I.V."/>
            <person name="Santelli C.M."/>
            <person name="Hansel C.M."/>
        </authorList>
    </citation>
    <scope>NUCLEOTIDE SEQUENCE [LARGE SCALE GENOMIC DNA]</scope>
    <source>
        <strain evidence="1 2">AP3s5-JAC2a</strain>
    </source>
</reference>
<accession>A0A177CLV3</accession>
<dbReference type="EMBL" id="KV441551">
    <property type="protein sequence ID" value="OAG07757.1"/>
    <property type="molecule type" value="Genomic_DNA"/>
</dbReference>
<proteinExistence type="predicted"/>
<evidence type="ECO:0000313" key="1">
    <source>
        <dbReference type="EMBL" id="OAG07757.1"/>
    </source>
</evidence>
<gene>
    <name evidence="1" type="ORF">CC84DRAFT_1216664</name>
</gene>
<sequence>MLSSAVTGRLYVDKDLYKTRDKLEHEMRLEILRQTTRAFRANFYAMHASLPFELRDMVYNHMVKDSEGQISDRTFQVSFLEVVDRTAVFSRFVSDLTMPVLPWPKRLESYTTSRATHTPTVTKTAHLHNILQIDYLHLGLNPVKHLRSLTVHCSLDFILTLSPAQRIWFWSKYSSHGFHMYRTQLEALRHLDLKNGFRLRFDTGQTKNKATLDLMQVLRSIYLELISEEMIVEIVGRVQFDGEGECREVTELSHMYVAYDEWAAEETD</sequence>
<evidence type="ECO:0000313" key="2">
    <source>
        <dbReference type="Proteomes" id="UP000077069"/>
    </source>
</evidence>
<protein>
    <submittedName>
        <fullName evidence="1">Uncharacterized protein</fullName>
    </submittedName>
</protein>
<dbReference type="OrthoDB" id="3763466at2759"/>
<name>A0A177CLV3_9PLEO</name>
<dbReference type="AlphaFoldDB" id="A0A177CLV3"/>
<keyword evidence="2" id="KW-1185">Reference proteome</keyword>
<dbReference type="RefSeq" id="XP_018038122.1">
    <property type="nucleotide sequence ID" value="XM_018182830.1"/>
</dbReference>